<dbReference type="Pfam" id="PF13359">
    <property type="entry name" value="DDE_Tnp_4"/>
    <property type="match status" value="1"/>
</dbReference>
<dbReference type="AlphaFoldDB" id="A0A4Y1QLB0"/>
<dbReference type="PANTHER" id="PTHR46250:SF15">
    <property type="entry name" value="OS01G0523800 PROTEIN"/>
    <property type="match status" value="1"/>
</dbReference>
<comment type="cofactor">
    <cofactor evidence="1">
        <name>a divalent metal cation</name>
        <dbReference type="ChEBI" id="CHEBI:60240"/>
    </cofactor>
</comment>
<keyword evidence="2" id="KW-0479">Metal-binding</keyword>
<dbReference type="GO" id="GO:0046872">
    <property type="term" value="F:metal ion binding"/>
    <property type="evidence" value="ECO:0007669"/>
    <property type="project" value="UniProtKB-KW"/>
</dbReference>
<feature type="compositionally biased region" description="Polar residues" evidence="3">
    <location>
        <begin position="307"/>
        <end position="319"/>
    </location>
</feature>
<gene>
    <name evidence="6" type="ORF">Prudu_000367</name>
</gene>
<feature type="domain" description="Myb/SANT-like" evidence="4">
    <location>
        <begin position="165"/>
        <end position="263"/>
    </location>
</feature>
<reference evidence="6" key="1">
    <citation type="journal article" date="2019" name="Science">
        <title>Mutation of a bHLH transcription factor allowed almond domestication.</title>
        <authorList>
            <person name="Sanchez-Perez R."/>
            <person name="Pavan S."/>
            <person name="Mazzeo R."/>
            <person name="Moldovan C."/>
            <person name="Aiese Cigliano R."/>
            <person name="Del Cueto J."/>
            <person name="Ricciardi F."/>
            <person name="Lotti C."/>
            <person name="Ricciardi L."/>
            <person name="Dicenta F."/>
            <person name="Lopez-Marques R.L."/>
            <person name="Lindberg Moller B."/>
        </authorList>
    </citation>
    <scope>NUCLEOTIDE SEQUENCE</scope>
</reference>
<organism evidence="6">
    <name type="scientific">Prunus dulcis</name>
    <name type="common">Almond</name>
    <name type="synonym">Amygdalus dulcis</name>
    <dbReference type="NCBI Taxonomy" id="3755"/>
    <lineage>
        <taxon>Eukaryota</taxon>
        <taxon>Viridiplantae</taxon>
        <taxon>Streptophyta</taxon>
        <taxon>Embryophyta</taxon>
        <taxon>Tracheophyta</taxon>
        <taxon>Spermatophyta</taxon>
        <taxon>Magnoliopsida</taxon>
        <taxon>eudicotyledons</taxon>
        <taxon>Gunneridae</taxon>
        <taxon>Pentapetalae</taxon>
        <taxon>rosids</taxon>
        <taxon>fabids</taxon>
        <taxon>Rosales</taxon>
        <taxon>Rosaceae</taxon>
        <taxon>Amygdaloideae</taxon>
        <taxon>Amygdaleae</taxon>
        <taxon>Prunus</taxon>
    </lineage>
</organism>
<evidence type="ECO:0000256" key="3">
    <source>
        <dbReference type="SAM" id="MobiDB-lite"/>
    </source>
</evidence>
<feature type="region of interest" description="Disordered" evidence="3">
    <location>
        <begin position="294"/>
        <end position="350"/>
    </location>
</feature>
<name>A0A4Y1QLB0_PRUDU</name>
<dbReference type="InterPro" id="IPR024752">
    <property type="entry name" value="Myb/SANT-like_dom"/>
</dbReference>
<accession>A0A4Y1QLB0</accession>
<feature type="domain" description="DDE Tnp4" evidence="5">
    <location>
        <begin position="28"/>
        <end position="125"/>
    </location>
</feature>
<evidence type="ECO:0000313" key="6">
    <source>
        <dbReference type="EMBL" id="BBG92591.1"/>
    </source>
</evidence>
<proteinExistence type="predicted"/>
<feature type="compositionally biased region" description="Polar residues" evidence="3">
    <location>
        <begin position="327"/>
        <end position="340"/>
    </location>
</feature>
<sequence length="438" mass="49450">MIYGSKTNVVVIIVGDVAFRDHNCLGALDGTYIKVRVAETEKPRYRTRKGEIATNVLAVCSRDMQFIFVLPGWEGSASDSRVLRDAITRPNGLRVPTGYYYLVDGGYTNGEGFLAPYRGTRREMSRDPLEYEINEIEETENVIEGMESEGNSQNFEQGKKGTRRSWSKFEEDSFLTVLDDFVAAGQRCETGSFKSGTMVQMEKALNIKCPDSGLKACPHIESKLKKWKKQYSIVYDMINTSGFAWNDIKKCVEVDSNDAWETYVQHHKEAAEWRSKPFPLFDRLSNIFGKDRANGQRAEAPADMMEEQSNNDVNASDNCVQEDASPMSLNIEGSQSMNSQNKRKRATSSSDEEKIVTVLEKLFEASGKRMQMVTEAIIKGNEDRSDIAKELKRMGFSPLDQITALKLILEKPQNISIFMSLDDDIKKVFVEQLLSDNA</sequence>
<evidence type="ECO:0000256" key="1">
    <source>
        <dbReference type="ARBA" id="ARBA00001968"/>
    </source>
</evidence>
<evidence type="ECO:0000259" key="5">
    <source>
        <dbReference type="Pfam" id="PF13359"/>
    </source>
</evidence>
<dbReference type="InterPro" id="IPR027806">
    <property type="entry name" value="HARBI1_dom"/>
</dbReference>
<evidence type="ECO:0000256" key="2">
    <source>
        <dbReference type="ARBA" id="ARBA00022723"/>
    </source>
</evidence>
<dbReference type="PANTHER" id="PTHR46250">
    <property type="entry name" value="MYB/SANT-LIKE DNA-BINDING DOMAIN PROTEIN-RELATED"/>
    <property type="match status" value="1"/>
</dbReference>
<evidence type="ECO:0000259" key="4">
    <source>
        <dbReference type="Pfam" id="PF12776"/>
    </source>
</evidence>
<dbReference type="Pfam" id="PF12776">
    <property type="entry name" value="Myb_DNA-bind_3"/>
    <property type="match status" value="1"/>
</dbReference>
<protein>
    <recommendedName>
        <fullName evidence="7">Myb/SANT-like domain-containing protein</fullName>
    </recommendedName>
</protein>
<dbReference type="EMBL" id="AP019297">
    <property type="protein sequence ID" value="BBG92591.1"/>
    <property type="molecule type" value="Genomic_DNA"/>
</dbReference>
<evidence type="ECO:0008006" key="7">
    <source>
        <dbReference type="Google" id="ProtNLM"/>
    </source>
</evidence>